<dbReference type="EMBL" id="JAYMGO010000002">
    <property type="protein sequence ID" value="KAL1279733.1"/>
    <property type="molecule type" value="Genomic_DNA"/>
</dbReference>
<dbReference type="Proteomes" id="UP001558613">
    <property type="component" value="Unassembled WGS sequence"/>
</dbReference>
<gene>
    <name evidence="1" type="ORF">QQF64_014333</name>
</gene>
<comment type="caution">
    <text evidence="1">The sequence shown here is derived from an EMBL/GenBank/DDBJ whole genome shotgun (WGS) entry which is preliminary data.</text>
</comment>
<accession>A0ABR3NRT0</accession>
<evidence type="ECO:0000313" key="2">
    <source>
        <dbReference type="Proteomes" id="UP001558613"/>
    </source>
</evidence>
<protein>
    <submittedName>
        <fullName evidence="1">Uncharacterized protein</fullName>
    </submittedName>
</protein>
<keyword evidence="2" id="KW-1185">Reference proteome</keyword>
<evidence type="ECO:0000313" key="1">
    <source>
        <dbReference type="EMBL" id="KAL1279733.1"/>
    </source>
</evidence>
<sequence length="134" mass="14699">METAPSPLTCFEKLVQQGCQTVTPEYSSLVRDDLCAGPISAVRRSVMRDPGTGSSGEQQTYIPIVPFSKLDLLSLDDTHTAVITLSFCLLFCLAGSQTEFLSNPDLYHCLTLREIVAELFLEQTHLLSAGSRED</sequence>
<reference evidence="1 2" key="1">
    <citation type="submission" date="2023-09" db="EMBL/GenBank/DDBJ databases">
        <authorList>
            <person name="Wang M."/>
        </authorList>
    </citation>
    <scope>NUCLEOTIDE SEQUENCE [LARGE SCALE GENOMIC DNA]</scope>
    <source>
        <strain evidence="1">GT-2023</strain>
        <tissue evidence="1">Liver</tissue>
    </source>
</reference>
<organism evidence="1 2">
    <name type="scientific">Cirrhinus molitorella</name>
    <name type="common">mud carp</name>
    <dbReference type="NCBI Taxonomy" id="172907"/>
    <lineage>
        <taxon>Eukaryota</taxon>
        <taxon>Metazoa</taxon>
        <taxon>Chordata</taxon>
        <taxon>Craniata</taxon>
        <taxon>Vertebrata</taxon>
        <taxon>Euteleostomi</taxon>
        <taxon>Actinopterygii</taxon>
        <taxon>Neopterygii</taxon>
        <taxon>Teleostei</taxon>
        <taxon>Ostariophysi</taxon>
        <taxon>Cypriniformes</taxon>
        <taxon>Cyprinidae</taxon>
        <taxon>Labeoninae</taxon>
        <taxon>Labeonini</taxon>
        <taxon>Cirrhinus</taxon>
    </lineage>
</organism>
<name>A0ABR3NRT0_9TELE</name>
<proteinExistence type="predicted"/>